<protein>
    <submittedName>
        <fullName evidence="4">tRNA dihydrouridine synthase</fullName>
    </submittedName>
</protein>
<organism evidence="4">
    <name type="scientific">Spironucleus salmonicida</name>
    <dbReference type="NCBI Taxonomy" id="348837"/>
    <lineage>
        <taxon>Eukaryota</taxon>
        <taxon>Metamonada</taxon>
        <taxon>Diplomonadida</taxon>
        <taxon>Hexamitidae</taxon>
        <taxon>Hexamitinae</taxon>
        <taxon>Spironucleus</taxon>
    </lineage>
</organism>
<dbReference type="EMBL" id="KI546115">
    <property type="protein sequence ID" value="EST44513.1"/>
    <property type="molecule type" value="Genomic_DNA"/>
</dbReference>
<dbReference type="InterPro" id="IPR035587">
    <property type="entry name" value="DUS-like_FMN-bd"/>
</dbReference>
<name>V6LJF5_9EUKA</name>
<dbReference type="CDD" id="cd02801">
    <property type="entry name" value="DUS_like_FMN"/>
    <property type="match status" value="1"/>
</dbReference>
<evidence type="ECO:0000313" key="4">
    <source>
        <dbReference type="EMBL" id="EST44513.1"/>
    </source>
</evidence>
<evidence type="ECO:0000256" key="1">
    <source>
        <dbReference type="ARBA" id="ARBA00022857"/>
    </source>
</evidence>
<dbReference type="Gene3D" id="3.20.20.70">
    <property type="entry name" value="Aldolase class I"/>
    <property type="match status" value="1"/>
</dbReference>
<dbReference type="PANTHER" id="PTHR11082:SF5">
    <property type="entry name" value="TRNA-DIHYDROURIDINE(16_17) SYNTHASE [NAD(P)(+)]-LIKE"/>
    <property type="match status" value="1"/>
</dbReference>
<gene>
    <name evidence="4" type="ORF">SS50377_15510</name>
    <name evidence="5" type="ORF">SS50377_24638</name>
</gene>
<accession>V6LJF5</accession>
<evidence type="ECO:0000313" key="5">
    <source>
        <dbReference type="EMBL" id="KAH0572527.1"/>
    </source>
</evidence>
<evidence type="ECO:0000256" key="2">
    <source>
        <dbReference type="ARBA" id="ARBA00023027"/>
    </source>
</evidence>
<evidence type="ECO:0000259" key="3">
    <source>
        <dbReference type="Pfam" id="PF01207"/>
    </source>
</evidence>
<proteinExistence type="predicted"/>
<dbReference type="Proteomes" id="UP000018208">
    <property type="component" value="Unassembled WGS sequence"/>
</dbReference>
<dbReference type="AlphaFoldDB" id="V6LJF5"/>
<keyword evidence="2" id="KW-0520">NAD</keyword>
<dbReference type="EMBL" id="AUWU02000005">
    <property type="protein sequence ID" value="KAH0572527.1"/>
    <property type="molecule type" value="Genomic_DNA"/>
</dbReference>
<reference evidence="5" key="2">
    <citation type="submission" date="2020-12" db="EMBL/GenBank/DDBJ databases">
        <title>New Spironucleus salmonicida genome in near-complete chromosomes.</title>
        <authorList>
            <person name="Xu F."/>
            <person name="Kurt Z."/>
            <person name="Jimenez-Gonzalez A."/>
            <person name="Astvaldsson A."/>
            <person name="Andersson J.O."/>
            <person name="Svard S.G."/>
        </authorList>
    </citation>
    <scope>NUCLEOTIDE SEQUENCE</scope>
    <source>
        <strain evidence="5">ATCC 50377</strain>
    </source>
</reference>
<keyword evidence="1" id="KW-0521">NADP</keyword>
<dbReference type="SUPFAM" id="SSF51395">
    <property type="entry name" value="FMN-linked oxidoreductases"/>
    <property type="match status" value="1"/>
</dbReference>
<dbReference type="GO" id="GO:0017150">
    <property type="term" value="F:tRNA dihydrouridine synthase activity"/>
    <property type="evidence" value="ECO:0007669"/>
    <property type="project" value="TreeGrafter"/>
</dbReference>
<feature type="domain" description="DUS-like FMN-binding" evidence="3">
    <location>
        <begin position="4"/>
        <end position="259"/>
    </location>
</feature>
<dbReference type="PANTHER" id="PTHR11082">
    <property type="entry name" value="TRNA-DIHYDROURIDINE SYNTHASE"/>
    <property type="match status" value="1"/>
</dbReference>
<reference evidence="4 5" key="1">
    <citation type="journal article" date="2014" name="PLoS Genet.">
        <title>The Genome of Spironucleus salmonicida Highlights a Fish Pathogen Adapted to Fluctuating Environments.</title>
        <authorList>
            <person name="Xu F."/>
            <person name="Jerlstrom-Hultqvist J."/>
            <person name="Einarsson E."/>
            <person name="Astvaldsson A."/>
            <person name="Svard S.G."/>
            <person name="Andersson J.O."/>
        </authorList>
    </citation>
    <scope>NUCLEOTIDE SEQUENCE</scope>
    <source>
        <strain evidence="5">ATCC 50377</strain>
    </source>
</reference>
<dbReference type="VEuPathDB" id="GiardiaDB:SS50377_24638"/>
<keyword evidence="6" id="KW-1185">Reference proteome</keyword>
<evidence type="ECO:0000313" key="6">
    <source>
        <dbReference type="Proteomes" id="UP000018208"/>
    </source>
</evidence>
<sequence length="401" mass="47065">MKCLAPMVEGSEYPFRQLVSHFGVTHFWSPMYNVTMLKSNEKQIQQIIRTIKQENRNIIVQLAGNNPNDFEEIIAKLKVVKNIEYFDLNLGCAQVCAQRGNFGSYLMEERDIIQKILQVYSNNQVQISVKTRIFSSIDKTKDFIEFLIKNNVTMITLHGRLSKLKLGCFSGDALMQDTVTLLKDMQKKYVYVKFIYNGGIYSYNQVEHLNQMGIGAMSAQIILQNPMLMTPQESFPILDQYWYDKFEQFNLDQNILQDIKYNEIQSFDITNLYLSVSNDKQNLVIKKQVVPMLFDTKQQRINRIKACYLFCHYCEYASQNNLEVTISCVLSISMSLFGRDFLKYQTDLRDQIVQKDYSHITDHERIMKRCQIIKTICQEAVKRLMDNKGFQKHNYQKIDEK</sequence>
<dbReference type="OrthoDB" id="272303at2759"/>
<dbReference type="Pfam" id="PF01207">
    <property type="entry name" value="Dus"/>
    <property type="match status" value="1"/>
</dbReference>
<dbReference type="InterPro" id="IPR013785">
    <property type="entry name" value="Aldolase_TIM"/>
</dbReference>